<proteinExistence type="predicted"/>
<dbReference type="RefSeq" id="WP_188586081.1">
    <property type="nucleotide sequence ID" value="NZ_BMGC01000008.1"/>
</dbReference>
<dbReference type="GO" id="GO:0004081">
    <property type="term" value="F:bis(5'-nucleosyl)-tetraphosphatase (asymmetrical) activity"/>
    <property type="evidence" value="ECO:0007669"/>
    <property type="project" value="TreeGrafter"/>
</dbReference>
<dbReference type="Pfam" id="PF00293">
    <property type="entry name" value="NUDIX"/>
    <property type="match status" value="1"/>
</dbReference>
<feature type="region of interest" description="Disordered" evidence="2">
    <location>
        <begin position="43"/>
        <end position="75"/>
    </location>
</feature>
<dbReference type="InterPro" id="IPR000086">
    <property type="entry name" value="NUDIX_hydrolase_dom"/>
</dbReference>
<protein>
    <submittedName>
        <fullName evidence="4">Phosphohydrolase</fullName>
    </submittedName>
</protein>
<dbReference type="PROSITE" id="PS51462">
    <property type="entry name" value="NUDIX"/>
    <property type="match status" value="1"/>
</dbReference>
<dbReference type="CDD" id="cd04662">
    <property type="entry name" value="NUDIX_Hydrolase"/>
    <property type="match status" value="1"/>
</dbReference>
<evidence type="ECO:0000313" key="4">
    <source>
        <dbReference type="EMBL" id="GGB28752.1"/>
    </source>
</evidence>
<sequence length="153" mass="17043">MVAFSAALLLYRETDTGIEVLLGHPGGPFWARKDDGAWSIPKGEYQPDESAWDAARREFEEETGHRPPDGTPIDLGELRQPSGKRIHAYAMCGELDPATATSNTFDLEWPRGSGSFTSFPEIDRVEWFTTGEARSKLVTGQRPFIDRLEEGIT</sequence>
<evidence type="ECO:0000256" key="1">
    <source>
        <dbReference type="ARBA" id="ARBA00022801"/>
    </source>
</evidence>
<dbReference type="PANTHER" id="PTHR21340">
    <property type="entry name" value="DIADENOSINE 5,5-P1,P4-TETRAPHOSPHATE PYROPHOSPHOHYDROLASE MUTT"/>
    <property type="match status" value="1"/>
</dbReference>
<dbReference type="AlphaFoldDB" id="A0A916WTD9"/>
<dbReference type="InterPro" id="IPR020084">
    <property type="entry name" value="NUDIX_hydrolase_CS"/>
</dbReference>
<gene>
    <name evidence="4" type="ORF">GCM10011489_16220</name>
</gene>
<dbReference type="PANTHER" id="PTHR21340:SF7">
    <property type="entry name" value="NUDIX HYDROLASE DOMAIN-CONTAINING PROTEIN"/>
    <property type="match status" value="1"/>
</dbReference>
<dbReference type="SUPFAM" id="SSF55811">
    <property type="entry name" value="Nudix"/>
    <property type="match status" value="1"/>
</dbReference>
<keyword evidence="1" id="KW-0378">Hydrolase</keyword>
<evidence type="ECO:0000259" key="3">
    <source>
        <dbReference type="PROSITE" id="PS51462"/>
    </source>
</evidence>
<dbReference type="GO" id="GO:0006167">
    <property type="term" value="P:AMP biosynthetic process"/>
    <property type="evidence" value="ECO:0007669"/>
    <property type="project" value="TreeGrafter"/>
</dbReference>
<accession>A0A916WTD9</accession>
<name>A0A916WTD9_9ACTN</name>
<feature type="compositionally biased region" description="Basic and acidic residues" evidence="2">
    <location>
        <begin position="54"/>
        <end position="68"/>
    </location>
</feature>
<keyword evidence="5" id="KW-1185">Reference proteome</keyword>
<evidence type="ECO:0000313" key="5">
    <source>
        <dbReference type="Proteomes" id="UP000621454"/>
    </source>
</evidence>
<evidence type="ECO:0000256" key="2">
    <source>
        <dbReference type="SAM" id="MobiDB-lite"/>
    </source>
</evidence>
<dbReference type="EMBL" id="BMGC01000008">
    <property type="protein sequence ID" value="GGB28752.1"/>
    <property type="molecule type" value="Genomic_DNA"/>
</dbReference>
<reference evidence="4" key="1">
    <citation type="journal article" date="2014" name="Int. J. Syst. Evol. Microbiol.">
        <title>Complete genome sequence of Corynebacterium casei LMG S-19264T (=DSM 44701T), isolated from a smear-ripened cheese.</title>
        <authorList>
            <consortium name="US DOE Joint Genome Institute (JGI-PGF)"/>
            <person name="Walter F."/>
            <person name="Albersmeier A."/>
            <person name="Kalinowski J."/>
            <person name="Ruckert C."/>
        </authorList>
    </citation>
    <scope>NUCLEOTIDE SEQUENCE</scope>
    <source>
        <strain evidence="4">CGMCC 1.12827</strain>
    </source>
</reference>
<dbReference type="PROSITE" id="PS00893">
    <property type="entry name" value="NUDIX_BOX"/>
    <property type="match status" value="1"/>
</dbReference>
<dbReference type="Proteomes" id="UP000621454">
    <property type="component" value="Unassembled WGS sequence"/>
</dbReference>
<dbReference type="Gene3D" id="3.90.79.10">
    <property type="entry name" value="Nucleoside Triphosphate Pyrophosphohydrolase"/>
    <property type="match status" value="1"/>
</dbReference>
<dbReference type="InterPro" id="IPR051325">
    <property type="entry name" value="Nudix_hydrolase_domain"/>
</dbReference>
<comment type="caution">
    <text evidence="4">The sequence shown here is derived from an EMBL/GenBank/DDBJ whole genome shotgun (WGS) entry which is preliminary data.</text>
</comment>
<dbReference type="InterPro" id="IPR015797">
    <property type="entry name" value="NUDIX_hydrolase-like_dom_sf"/>
</dbReference>
<feature type="domain" description="Nudix hydrolase" evidence="3">
    <location>
        <begin position="1"/>
        <end position="150"/>
    </location>
</feature>
<dbReference type="GO" id="GO:0006754">
    <property type="term" value="P:ATP biosynthetic process"/>
    <property type="evidence" value="ECO:0007669"/>
    <property type="project" value="TreeGrafter"/>
</dbReference>
<reference evidence="4" key="2">
    <citation type="submission" date="2020-09" db="EMBL/GenBank/DDBJ databases">
        <authorList>
            <person name="Sun Q."/>
            <person name="Zhou Y."/>
        </authorList>
    </citation>
    <scope>NUCLEOTIDE SEQUENCE</scope>
    <source>
        <strain evidence="4">CGMCC 1.12827</strain>
    </source>
</reference>
<organism evidence="4 5">
    <name type="scientific">Gordonia jinhuaensis</name>
    <dbReference type="NCBI Taxonomy" id="1517702"/>
    <lineage>
        <taxon>Bacteria</taxon>
        <taxon>Bacillati</taxon>
        <taxon>Actinomycetota</taxon>
        <taxon>Actinomycetes</taxon>
        <taxon>Mycobacteriales</taxon>
        <taxon>Gordoniaceae</taxon>
        <taxon>Gordonia</taxon>
    </lineage>
</organism>